<dbReference type="EMBL" id="QASN01000017">
    <property type="protein sequence ID" value="PTU74228.1"/>
    <property type="molecule type" value="Genomic_DNA"/>
</dbReference>
<dbReference type="SUPFAM" id="SSF48230">
    <property type="entry name" value="Chondroitin AC/alginate lyase"/>
    <property type="match status" value="1"/>
</dbReference>
<comment type="caution">
    <text evidence="5">The sequence shown here is derived from an EMBL/GenBank/DDBJ whole genome shotgun (WGS) entry which is preliminary data.</text>
</comment>
<gene>
    <name evidence="5" type="ORF">DBO85_08975</name>
</gene>
<feature type="domain" description="Alginate lyase" evidence="4">
    <location>
        <begin position="71"/>
        <end position="306"/>
    </location>
</feature>
<dbReference type="InterPro" id="IPR008929">
    <property type="entry name" value="Chondroitin_lyas"/>
</dbReference>
<dbReference type="Pfam" id="PF05426">
    <property type="entry name" value="Alginate_lyase"/>
    <property type="match status" value="1"/>
</dbReference>
<evidence type="ECO:0000256" key="3">
    <source>
        <dbReference type="SAM" id="SignalP"/>
    </source>
</evidence>
<evidence type="ECO:0000313" key="5">
    <source>
        <dbReference type="EMBL" id="PTU74228.1"/>
    </source>
</evidence>
<dbReference type="Gene3D" id="1.50.10.100">
    <property type="entry name" value="Chondroitin AC/alginate lyase"/>
    <property type="match status" value="1"/>
</dbReference>
<reference evidence="5 6" key="1">
    <citation type="submission" date="2018-04" db="EMBL/GenBank/DDBJ databases">
        <title>Pseudomonas sp. nov., isolated from mangrove soil.</title>
        <authorList>
            <person name="Chen C."/>
        </authorList>
    </citation>
    <scope>NUCLEOTIDE SEQUENCE [LARGE SCALE GENOMIC DNA]</scope>
    <source>
        <strain evidence="5 6">TC-11</strain>
    </source>
</reference>
<evidence type="ECO:0000259" key="4">
    <source>
        <dbReference type="Pfam" id="PF05426"/>
    </source>
</evidence>
<dbReference type="RefSeq" id="WP_108106928.1">
    <property type="nucleotide sequence ID" value="NZ_QASN01000017.1"/>
</dbReference>
<feature type="chain" id="PRO_5015450179" evidence="3">
    <location>
        <begin position="24"/>
        <end position="368"/>
    </location>
</feature>
<sequence>MPVVRISSTTALLLLFCAVPAAAVESLWPALDNARIQVPAEPAPCRDEPPTPYTDALQFKSKYNQSDASKSSLSLGFSPSTFFAGRRVKSYLKDLQRYAQRAERANNPAKSAEALGCLSSWLDAWAQAGALQSRDASKTGMAARKWALAALSASLLRTQAMSGDRYRASDTQLAWLQRLADIVIEDYQPRRVAGFRYYNNHDYWAAWAVVGVGILSQREDYLDWGFAGLQQMFGQLVEVEGRDYAYLPVETARGKLGAEYSHYAMVPLTLLVETREANGRPLNERERELFGKLANFAARSALEPEKLPELDGRQRYPSRHKMIWLIPFLNRHPEHTWARRLYQRQQGDVDGYSQVGGPLKPLYPAFAL</sequence>
<accession>A0A2T5P918</accession>
<dbReference type="GO" id="GO:0042597">
    <property type="term" value="C:periplasmic space"/>
    <property type="evidence" value="ECO:0007669"/>
    <property type="project" value="InterPro"/>
</dbReference>
<dbReference type="Proteomes" id="UP000244064">
    <property type="component" value="Unassembled WGS sequence"/>
</dbReference>
<evidence type="ECO:0000256" key="1">
    <source>
        <dbReference type="ARBA" id="ARBA00022729"/>
    </source>
</evidence>
<keyword evidence="1 3" id="KW-0732">Signal</keyword>
<organism evidence="5 6">
    <name type="scientific">Pseudomonas mangrovi</name>
    <dbReference type="NCBI Taxonomy" id="2161748"/>
    <lineage>
        <taxon>Bacteria</taxon>
        <taxon>Pseudomonadati</taxon>
        <taxon>Pseudomonadota</taxon>
        <taxon>Gammaproteobacteria</taxon>
        <taxon>Pseudomonadales</taxon>
        <taxon>Pseudomonadaceae</taxon>
        <taxon>Pseudomonas</taxon>
    </lineage>
</organism>
<keyword evidence="2 5" id="KW-0456">Lyase</keyword>
<dbReference type="InterPro" id="IPR008397">
    <property type="entry name" value="Alginate_lyase_dom"/>
</dbReference>
<feature type="signal peptide" evidence="3">
    <location>
        <begin position="1"/>
        <end position="23"/>
    </location>
</feature>
<protein>
    <submittedName>
        <fullName evidence="5">Poly(Beta-D-mannuronate) lyase</fullName>
    </submittedName>
</protein>
<dbReference type="GO" id="GO:0016829">
    <property type="term" value="F:lyase activity"/>
    <property type="evidence" value="ECO:0007669"/>
    <property type="project" value="UniProtKB-KW"/>
</dbReference>
<proteinExistence type="predicted"/>
<keyword evidence="6" id="KW-1185">Reference proteome</keyword>
<evidence type="ECO:0000256" key="2">
    <source>
        <dbReference type="ARBA" id="ARBA00023239"/>
    </source>
</evidence>
<dbReference type="AlphaFoldDB" id="A0A2T5P918"/>
<evidence type="ECO:0000313" key="6">
    <source>
        <dbReference type="Proteomes" id="UP000244064"/>
    </source>
</evidence>
<dbReference type="OrthoDB" id="6972889at2"/>
<name>A0A2T5P918_9PSED</name>